<feature type="domain" description="Nudix hydrolase" evidence="3">
    <location>
        <begin position="18"/>
        <end position="149"/>
    </location>
</feature>
<evidence type="ECO:0000256" key="2">
    <source>
        <dbReference type="ARBA" id="ARBA00022801"/>
    </source>
</evidence>
<keyword evidence="2 4" id="KW-0378">Hydrolase</keyword>
<dbReference type="InterPro" id="IPR015797">
    <property type="entry name" value="NUDIX_hydrolase-like_dom_sf"/>
</dbReference>
<sequence length="172" mass="19608">MGSEIVKEPEERWDRVMKRYANVVAVVFCYIVKDGKILLIRRGNPPSYNEYTVVGGKKEAGEDLIAACRREVAEETNLDVRHLEFRGVVHNHMAGRDFEVITFYFKTDDFSGDLKSGSEGDLEWCDINESFHKEGISEYYLKITPLVLGDRSSFAGSISIDSEGKIERFEIN</sequence>
<proteinExistence type="predicted"/>
<protein>
    <submittedName>
        <fullName evidence="4">8-oxo-dGTP diphosphatase</fullName>
        <ecNumber evidence="4">3.6.1.55</ecNumber>
    </submittedName>
</protein>
<evidence type="ECO:0000259" key="3">
    <source>
        <dbReference type="PROSITE" id="PS51462"/>
    </source>
</evidence>
<dbReference type="EMBL" id="JAGGKC010000007">
    <property type="protein sequence ID" value="MBP1918681.1"/>
    <property type="molecule type" value="Genomic_DNA"/>
</dbReference>
<dbReference type="InterPro" id="IPR000086">
    <property type="entry name" value="NUDIX_hydrolase_dom"/>
</dbReference>
<evidence type="ECO:0000256" key="1">
    <source>
        <dbReference type="ARBA" id="ARBA00001946"/>
    </source>
</evidence>
<gene>
    <name evidence="4" type="ORF">J2Z34_001158</name>
</gene>
<name>A0ABS4G2D4_9CLOT</name>
<accession>A0ABS4G2D4</accession>
<dbReference type="GO" id="GO:0035539">
    <property type="term" value="F:8-oxo-7,8-dihydrodeoxyguanosine triphosphate pyrophosphatase activity"/>
    <property type="evidence" value="ECO:0007669"/>
    <property type="project" value="UniProtKB-EC"/>
</dbReference>
<dbReference type="Pfam" id="PF00293">
    <property type="entry name" value="NUDIX"/>
    <property type="match status" value="1"/>
</dbReference>
<dbReference type="RefSeq" id="WP_209458910.1">
    <property type="nucleotide sequence ID" value="NZ_JAGGKC010000007.1"/>
</dbReference>
<dbReference type="PANTHER" id="PTHR43046">
    <property type="entry name" value="GDP-MANNOSE MANNOSYL HYDROLASE"/>
    <property type="match status" value="1"/>
</dbReference>
<dbReference type="Gene3D" id="3.90.79.10">
    <property type="entry name" value="Nucleoside Triphosphate Pyrophosphohydrolase"/>
    <property type="match status" value="1"/>
</dbReference>
<comment type="cofactor">
    <cofactor evidence="1">
        <name>Mg(2+)</name>
        <dbReference type="ChEBI" id="CHEBI:18420"/>
    </cofactor>
</comment>
<dbReference type="EC" id="3.6.1.55" evidence="4"/>
<evidence type="ECO:0000313" key="5">
    <source>
        <dbReference type="Proteomes" id="UP001519271"/>
    </source>
</evidence>
<dbReference type="PANTHER" id="PTHR43046:SF14">
    <property type="entry name" value="MUTT_NUDIX FAMILY PROTEIN"/>
    <property type="match status" value="1"/>
</dbReference>
<dbReference type="InterPro" id="IPR020084">
    <property type="entry name" value="NUDIX_hydrolase_CS"/>
</dbReference>
<dbReference type="Proteomes" id="UP001519271">
    <property type="component" value="Unassembled WGS sequence"/>
</dbReference>
<reference evidence="4 5" key="1">
    <citation type="submission" date="2021-03" db="EMBL/GenBank/DDBJ databases">
        <title>Genomic Encyclopedia of Type Strains, Phase IV (KMG-IV): sequencing the most valuable type-strain genomes for metagenomic binning, comparative biology and taxonomic classification.</title>
        <authorList>
            <person name="Goeker M."/>
        </authorList>
    </citation>
    <scope>NUCLEOTIDE SEQUENCE [LARGE SCALE GENOMIC DNA]</scope>
    <source>
        <strain evidence="4 5">DSM 6139</strain>
    </source>
</reference>
<evidence type="ECO:0000313" key="4">
    <source>
        <dbReference type="EMBL" id="MBP1918681.1"/>
    </source>
</evidence>
<dbReference type="SUPFAM" id="SSF55811">
    <property type="entry name" value="Nudix"/>
    <property type="match status" value="1"/>
</dbReference>
<dbReference type="PROSITE" id="PS00893">
    <property type="entry name" value="NUDIX_BOX"/>
    <property type="match status" value="1"/>
</dbReference>
<dbReference type="PROSITE" id="PS51462">
    <property type="entry name" value="NUDIX"/>
    <property type="match status" value="1"/>
</dbReference>
<organism evidence="4 5">
    <name type="scientific">Youngiibacter multivorans</name>
    <dbReference type="NCBI Taxonomy" id="937251"/>
    <lineage>
        <taxon>Bacteria</taxon>
        <taxon>Bacillati</taxon>
        <taxon>Bacillota</taxon>
        <taxon>Clostridia</taxon>
        <taxon>Eubacteriales</taxon>
        <taxon>Clostridiaceae</taxon>
        <taxon>Youngiibacter</taxon>
    </lineage>
</organism>
<comment type="caution">
    <text evidence="4">The sequence shown here is derived from an EMBL/GenBank/DDBJ whole genome shotgun (WGS) entry which is preliminary data.</text>
</comment>
<keyword evidence="5" id="KW-1185">Reference proteome</keyword>